<organism evidence="7 8">
    <name type="scientific">Tetradesmus obliquus</name>
    <name type="common">Green alga</name>
    <name type="synonym">Acutodesmus obliquus</name>
    <dbReference type="NCBI Taxonomy" id="3088"/>
    <lineage>
        <taxon>Eukaryota</taxon>
        <taxon>Viridiplantae</taxon>
        <taxon>Chlorophyta</taxon>
        <taxon>core chlorophytes</taxon>
        <taxon>Chlorophyceae</taxon>
        <taxon>CS clade</taxon>
        <taxon>Sphaeropleales</taxon>
        <taxon>Scenedesmaceae</taxon>
        <taxon>Tetradesmus</taxon>
    </lineage>
</organism>
<feature type="compositionally biased region" description="Low complexity" evidence="5">
    <location>
        <begin position="536"/>
        <end position="553"/>
    </location>
</feature>
<reference evidence="7 8" key="1">
    <citation type="submission" date="2023-05" db="EMBL/GenBank/DDBJ databases">
        <title>A 100% complete, gapless, phased diploid assembly of the Scenedesmus obliquus UTEX 3031 genome.</title>
        <authorList>
            <person name="Biondi T.C."/>
            <person name="Hanschen E.R."/>
            <person name="Kwon T."/>
            <person name="Eng W."/>
            <person name="Kruse C.P.S."/>
            <person name="Koehler S.I."/>
            <person name="Kunde Y."/>
            <person name="Gleasner C.D."/>
            <person name="You Mak K.T."/>
            <person name="Polle J."/>
            <person name="Hovde B.T."/>
            <person name="Starkenburg S.R."/>
        </authorList>
    </citation>
    <scope>NUCLEOTIDE SEQUENCE [LARGE SCALE GENOMIC DNA]</scope>
    <source>
        <strain evidence="7 8">DOE0152z</strain>
    </source>
</reference>
<comment type="similarity">
    <text evidence="2">Belongs to the importin beta family.</text>
</comment>
<proteinExistence type="inferred from homology"/>
<evidence type="ECO:0000256" key="3">
    <source>
        <dbReference type="ARBA" id="ARBA00022448"/>
    </source>
</evidence>
<keyword evidence="3" id="KW-0813">Transport</keyword>
<evidence type="ECO:0000256" key="1">
    <source>
        <dbReference type="ARBA" id="ARBA00004123"/>
    </source>
</evidence>
<dbReference type="InterPro" id="IPR011989">
    <property type="entry name" value="ARM-like"/>
</dbReference>
<comment type="subcellular location">
    <subcellularLocation>
        <location evidence="1">Nucleus</location>
    </subcellularLocation>
</comment>
<feature type="region of interest" description="Disordered" evidence="5">
    <location>
        <begin position="536"/>
        <end position="558"/>
    </location>
</feature>
<protein>
    <recommendedName>
        <fullName evidence="6">Importin N-terminal domain-containing protein</fullName>
    </recommendedName>
</protein>
<evidence type="ECO:0000313" key="7">
    <source>
        <dbReference type="EMBL" id="WIA20394.1"/>
    </source>
</evidence>
<keyword evidence="8" id="KW-1185">Reference proteome</keyword>
<name>A0ABY8UFY4_TETOB</name>
<sequence>MSNNTPLSEADIPQLLQLLQGALSPDAPTQKQAEAVLASIEGRIGYCSCLAAVIGSKDADHSARWLAAVQLKNSVNKYWRPRYDSGGLTAEERAYLRGRFLQLIPQDDNQIAVQVALVVAKVARFDFPSQWPSLFSDLLAGLEPNAAAAAAAAAGGGGSAAGPSLLLVRRTYFVLHHVLKELSSKRLVADQKAFAEVTKLLFDHVWSSWCSLLGDILGALPAALAAPGALAPPQLLLAFERWLLLLKILRRLLLHGFQPDAKSLQPVQAVLLVAPQLLQAVAALQAARPGSSEGGSSSSSSSGSVGRSQLAAMVERGLLKLLKTLSQVQQEHPWSFHAAGVLLPTLEACYSLLLAAAAAGGGPFPAAREALLSAACGCVRGVLGCDGYAGRAGSGMGSAAERAAAIKPMAAEVSSQLSAWWGFPAQLPPLPALVAAGIVSPQQQQQQAHTRQAVLLQVLIAGYFVLNHRDLEEWSDDPEPWAHANADTAAHSEGLRSCCHQLALSLLLADKAALAPVLVQLLQQVSQVVPAGWGMGAPPAQQQQQQQQQGWQPLPGPAVHGTGGVQYPAVLLLKEAVYEAPAAQQQAAGSSGSSSSSGVDVVLQLAAVAALRALVDDFGFEGEAFVAVLPAVLGALCGMLQESEELDTQTQVFGLMNLIIERLGQDVIAPHVGGILPLLPRIWEAAADQSLLRIQVLCCASLLVNVLGEGSAATYGLLLPLLQQSLHPNSPQPELLEDALCLWLVALRNAPGGLGAAEGGGPAGALLQLAPALAACLTNSTEHISLGMQLLSSLIMLGGPSFLTAYGQQLLGACAAYVGEVVERGMLLLLPPIDLLLVAAPQQAAPLVLPFMQRLLGLRLAGSESAVVVANSLALFARLLLQHPAAFEQLLGNAAAAGIRAADPQQQQQQGGGSSPEALLLGLVSVWCEAFDSIAQPLARKLAACGLAALLGLPVKALLQQLPLLLSNISSVWLELEASGADDPCSDRGELLYGGGLWSGSSSSSAWEDGGYDDSSLGLSLVASEEASGEAERRQALREAEPLRHMRLSRLLADKLAAAAALHGGELAAAMAALDPAIGQQVQAVLAAAGQQQQR</sequence>
<dbReference type="Pfam" id="PF03810">
    <property type="entry name" value="IBN_N"/>
    <property type="match status" value="1"/>
</dbReference>
<evidence type="ECO:0000313" key="8">
    <source>
        <dbReference type="Proteomes" id="UP001244341"/>
    </source>
</evidence>
<accession>A0ABY8UFY4</accession>
<dbReference type="Proteomes" id="UP001244341">
    <property type="component" value="Chromosome 12b"/>
</dbReference>
<dbReference type="InterPro" id="IPR001494">
    <property type="entry name" value="Importin-beta_N"/>
</dbReference>
<dbReference type="PANTHER" id="PTHR10997">
    <property type="entry name" value="IMPORTIN-7, 8, 11"/>
    <property type="match status" value="1"/>
</dbReference>
<dbReference type="PROSITE" id="PS50166">
    <property type="entry name" value="IMPORTIN_B_NT"/>
    <property type="match status" value="1"/>
</dbReference>
<evidence type="ECO:0000256" key="2">
    <source>
        <dbReference type="ARBA" id="ARBA00007991"/>
    </source>
</evidence>
<dbReference type="EMBL" id="CP126219">
    <property type="protein sequence ID" value="WIA20394.1"/>
    <property type="molecule type" value="Genomic_DNA"/>
</dbReference>
<evidence type="ECO:0000259" key="6">
    <source>
        <dbReference type="PROSITE" id="PS50166"/>
    </source>
</evidence>
<dbReference type="PANTHER" id="PTHR10997:SF7">
    <property type="entry name" value="IMPORTIN-11"/>
    <property type="match status" value="1"/>
</dbReference>
<evidence type="ECO:0000256" key="4">
    <source>
        <dbReference type="ARBA" id="ARBA00023242"/>
    </source>
</evidence>
<dbReference type="Pfam" id="PF25758">
    <property type="entry name" value="TPR_IPO11"/>
    <property type="match status" value="1"/>
</dbReference>
<gene>
    <name evidence="7" type="ORF">OEZ85_004815</name>
</gene>
<dbReference type="Gene3D" id="1.25.10.10">
    <property type="entry name" value="Leucine-rich Repeat Variant"/>
    <property type="match status" value="1"/>
</dbReference>
<dbReference type="SMART" id="SM00913">
    <property type="entry name" value="IBN_N"/>
    <property type="match status" value="1"/>
</dbReference>
<dbReference type="InterPro" id="IPR016024">
    <property type="entry name" value="ARM-type_fold"/>
</dbReference>
<feature type="domain" description="Importin N-terminal" evidence="6">
    <location>
        <begin position="33"/>
        <end position="106"/>
    </location>
</feature>
<dbReference type="InterPro" id="IPR058669">
    <property type="entry name" value="TPR_IPO7/11-like"/>
</dbReference>
<evidence type="ECO:0000256" key="5">
    <source>
        <dbReference type="SAM" id="MobiDB-lite"/>
    </source>
</evidence>
<keyword evidence="4" id="KW-0539">Nucleus</keyword>
<dbReference type="SUPFAM" id="SSF48371">
    <property type="entry name" value="ARM repeat"/>
    <property type="match status" value="1"/>
</dbReference>